<evidence type="ECO:0000256" key="4">
    <source>
        <dbReference type="ARBA" id="ARBA00023136"/>
    </source>
</evidence>
<feature type="region of interest" description="Disordered" evidence="5">
    <location>
        <begin position="72"/>
        <end position="95"/>
    </location>
</feature>
<dbReference type="AlphaFoldDB" id="A0A8C5QEV6"/>
<dbReference type="GO" id="GO:0005886">
    <property type="term" value="C:plasma membrane"/>
    <property type="evidence" value="ECO:0007669"/>
    <property type="project" value="TreeGrafter"/>
</dbReference>
<evidence type="ECO:0000313" key="8">
    <source>
        <dbReference type="Proteomes" id="UP000694569"/>
    </source>
</evidence>
<sequence>MLGVIRSLQRNGQCLRQALIIHMYARKPWDPPGVQRRLVSHAKLQLLRNLFNGNVLDFGPKNERMATSMEPIAVSEQSSEERSSSESKDLVTSRTESTLYSSSRSESLWNTSHRSAWDTYQKPIVIMSVGGSVFLLGIILTTMYFMSANAPVSKNLGPVAFSIGLMVLIVGLVWVPIIRKKRKQRSSSRLFNHQRQLFFHF</sequence>
<feature type="transmembrane region" description="Helical" evidence="6">
    <location>
        <begin position="124"/>
        <end position="147"/>
    </location>
</feature>
<organism evidence="7 8">
    <name type="scientific">Leptobrachium leishanense</name>
    <name type="common">Leishan spiny toad</name>
    <dbReference type="NCBI Taxonomy" id="445787"/>
    <lineage>
        <taxon>Eukaryota</taxon>
        <taxon>Metazoa</taxon>
        <taxon>Chordata</taxon>
        <taxon>Craniata</taxon>
        <taxon>Vertebrata</taxon>
        <taxon>Euteleostomi</taxon>
        <taxon>Amphibia</taxon>
        <taxon>Batrachia</taxon>
        <taxon>Anura</taxon>
        <taxon>Pelobatoidea</taxon>
        <taxon>Megophryidae</taxon>
        <taxon>Leptobrachium</taxon>
    </lineage>
</organism>
<feature type="compositionally biased region" description="Basic and acidic residues" evidence="5">
    <location>
        <begin position="79"/>
        <end position="91"/>
    </location>
</feature>
<keyword evidence="4 6" id="KW-0472">Membrane</keyword>
<reference evidence="7" key="2">
    <citation type="submission" date="2025-09" db="UniProtKB">
        <authorList>
            <consortium name="Ensembl"/>
        </authorList>
    </citation>
    <scope>IDENTIFICATION</scope>
</reference>
<dbReference type="Proteomes" id="UP000694569">
    <property type="component" value="Unplaced"/>
</dbReference>
<dbReference type="GO" id="GO:1902936">
    <property type="term" value="F:phosphatidylinositol bisphosphate binding"/>
    <property type="evidence" value="ECO:0007669"/>
    <property type="project" value="TreeGrafter"/>
</dbReference>
<dbReference type="GeneTree" id="ENSGT00940000154322"/>
<dbReference type="PANTHER" id="PTHR16100:SF4">
    <property type="entry name" value="PHOSPHOINOSITIDE-INTERACTING PROTEIN"/>
    <property type="match status" value="1"/>
</dbReference>
<dbReference type="GO" id="GO:0044325">
    <property type="term" value="F:transmembrane transporter binding"/>
    <property type="evidence" value="ECO:0007669"/>
    <property type="project" value="TreeGrafter"/>
</dbReference>
<comment type="subcellular location">
    <subcellularLocation>
        <location evidence="1">Membrane</location>
        <topology evidence="1">Multi-pass membrane protein</topology>
    </subcellularLocation>
</comment>
<protein>
    <submittedName>
        <fullName evidence="7">Phosphoinositide interacting regulator of transient receptor potential channels</fullName>
    </submittedName>
</protein>
<keyword evidence="2 6" id="KW-0812">Transmembrane</keyword>
<evidence type="ECO:0000256" key="1">
    <source>
        <dbReference type="ARBA" id="ARBA00004141"/>
    </source>
</evidence>
<evidence type="ECO:0000256" key="6">
    <source>
        <dbReference type="SAM" id="Phobius"/>
    </source>
</evidence>
<dbReference type="PANTHER" id="PTHR16100">
    <property type="entry name" value="PHOSPHOINOSITIDE-INTERACTING PROTEIN FAMILY MEMBER"/>
    <property type="match status" value="1"/>
</dbReference>
<proteinExistence type="predicted"/>
<gene>
    <name evidence="7" type="primary">PIRT</name>
</gene>
<name>A0A8C5QEV6_9ANUR</name>
<reference evidence="7" key="1">
    <citation type="submission" date="2025-08" db="UniProtKB">
        <authorList>
            <consortium name="Ensembl"/>
        </authorList>
    </citation>
    <scope>IDENTIFICATION</scope>
</reference>
<dbReference type="InterPro" id="IPR028068">
    <property type="entry name" value="PIRT"/>
</dbReference>
<feature type="transmembrane region" description="Helical" evidence="6">
    <location>
        <begin position="159"/>
        <end position="178"/>
    </location>
</feature>
<dbReference type="OrthoDB" id="9905550at2759"/>
<accession>A0A8C5QEV6</accession>
<evidence type="ECO:0000313" key="7">
    <source>
        <dbReference type="Ensembl" id="ENSLLEP00000036767.1"/>
    </source>
</evidence>
<evidence type="ECO:0000256" key="3">
    <source>
        <dbReference type="ARBA" id="ARBA00022989"/>
    </source>
</evidence>
<evidence type="ECO:0000256" key="5">
    <source>
        <dbReference type="SAM" id="MobiDB-lite"/>
    </source>
</evidence>
<dbReference type="Ensembl" id="ENSLLET00000038188.1">
    <property type="protein sequence ID" value="ENSLLEP00000036767.1"/>
    <property type="gene ID" value="ENSLLEG00000023295.1"/>
</dbReference>
<keyword evidence="8" id="KW-1185">Reference proteome</keyword>
<keyword evidence="3 6" id="KW-1133">Transmembrane helix</keyword>
<dbReference type="Pfam" id="PF15099">
    <property type="entry name" value="PIRT"/>
    <property type="match status" value="1"/>
</dbReference>
<evidence type="ECO:0000256" key="2">
    <source>
        <dbReference type="ARBA" id="ARBA00022692"/>
    </source>
</evidence>